<dbReference type="RefSeq" id="WP_043316658.1">
    <property type="nucleotide sequence ID" value="NZ_NUQH01000114.1"/>
</dbReference>
<dbReference type="EMBL" id="NUUR01000197">
    <property type="protein sequence ID" value="PHG70585.1"/>
    <property type="molecule type" value="Genomic_DNA"/>
</dbReference>
<evidence type="ECO:0000313" key="1">
    <source>
        <dbReference type="EMBL" id="PHG70585.1"/>
    </source>
</evidence>
<proteinExistence type="predicted"/>
<organism evidence="1 2">
    <name type="scientific">Bacillus cereus</name>
    <dbReference type="NCBI Taxonomy" id="1396"/>
    <lineage>
        <taxon>Bacteria</taxon>
        <taxon>Bacillati</taxon>
        <taxon>Bacillota</taxon>
        <taxon>Bacilli</taxon>
        <taxon>Bacillales</taxon>
        <taxon>Bacillaceae</taxon>
        <taxon>Bacillus</taxon>
        <taxon>Bacillus cereus group</taxon>
    </lineage>
</organism>
<dbReference type="AlphaFoldDB" id="A0A9X7HJ49"/>
<reference evidence="1 2" key="1">
    <citation type="submission" date="2017-09" db="EMBL/GenBank/DDBJ databases">
        <title>Large-scale bioinformatics analysis of Bacillus genomes uncovers conserved roles of natural products in bacterial physiology.</title>
        <authorList>
            <consortium name="Agbiome Team Llc"/>
            <person name="Bleich R.M."/>
            <person name="Grubbs K.J."/>
            <person name="Santa Maria K.C."/>
            <person name="Allen S.E."/>
            <person name="Farag S."/>
            <person name="Shank E.A."/>
            <person name="Bowers A."/>
        </authorList>
    </citation>
    <scope>NUCLEOTIDE SEQUENCE [LARGE SCALE GENOMIC DNA]</scope>
    <source>
        <strain evidence="1 2">AFS029792</strain>
    </source>
</reference>
<name>A0A9X7HJ49_BACCE</name>
<comment type="caution">
    <text evidence="1">The sequence shown here is derived from an EMBL/GenBank/DDBJ whole genome shotgun (WGS) entry which is preliminary data.</text>
</comment>
<accession>A0A9X7HJ49</accession>
<dbReference type="Proteomes" id="UP000225135">
    <property type="component" value="Unassembled WGS sequence"/>
</dbReference>
<sequence length="69" mass="7998">MKQKECPHCFSMQEAHFPATVSHPQVNHLVAEFIYMYYHSVRPHSTLNGLTPYQYSKSIAYANLCSNFC</sequence>
<protein>
    <submittedName>
        <fullName evidence="1">Uncharacterized protein</fullName>
    </submittedName>
</protein>
<gene>
    <name evidence="1" type="ORF">COI69_33630</name>
</gene>
<evidence type="ECO:0000313" key="2">
    <source>
        <dbReference type="Proteomes" id="UP000225135"/>
    </source>
</evidence>